<organism evidence="1 2">
    <name type="scientific">Mycolicibacterium gadium</name>
    <name type="common">Mycobacterium gadium</name>
    <dbReference type="NCBI Taxonomy" id="1794"/>
    <lineage>
        <taxon>Bacteria</taxon>
        <taxon>Bacillati</taxon>
        <taxon>Actinomycetota</taxon>
        <taxon>Actinomycetes</taxon>
        <taxon>Mycobacteriales</taxon>
        <taxon>Mycobacteriaceae</taxon>
        <taxon>Mycolicibacterium</taxon>
    </lineage>
</organism>
<gene>
    <name evidence="1" type="ORF">MGAD_28680</name>
</gene>
<dbReference type="Proteomes" id="UP000466187">
    <property type="component" value="Chromosome"/>
</dbReference>
<dbReference type="SUPFAM" id="SSF54427">
    <property type="entry name" value="NTF2-like"/>
    <property type="match status" value="1"/>
</dbReference>
<dbReference type="KEGG" id="mgad:MGAD_28680"/>
<sequence>MTTDKQQTPTSWDELSATITTYLTAHEARDVTTAISTFTADAVVTDEGQTYRGIDEIRFTTDRALISRLVIEP</sequence>
<dbReference type="InterPro" id="IPR032710">
    <property type="entry name" value="NTF2-like_dom_sf"/>
</dbReference>
<dbReference type="AlphaFoldDB" id="A0A7I7WPV4"/>
<evidence type="ECO:0000313" key="1">
    <source>
        <dbReference type="EMBL" id="BBZ18533.1"/>
    </source>
</evidence>
<dbReference type="RefSeq" id="WP_163687054.1">
    <property type="nucleotide sequence ID" value="NZ_AP022608.1"/>
</dbReference>
<name>A0A7I7WPV4_MYCGU</name>
<protein>
    <recommendedName>
        <fullName evidence="3">SnoaL-like domain-containing protein</fullName>
    </recommendedName>
</protein>
<dbReference type="Gene3D" id="3.10.450.50">
    <property type="match status" value="1"/>
</dbReference>
<evidence type="ECO:0000313" key="2">
    <source>
        <dbReference type="Proteomes" id="UP000466187"/>
    </source>
</evidence>
<dbReference type="EMBL" id="AP022608">
    <property type="protein sequence ID" value="BBZ18533.1"/>
    <property type="molecule type" value="Genomic_DNA"/>
</dbReference>
<accession>A0A7I7WPV4</accession>
<proteinExistence type="predicted"/>
<reference evidence="1 2" key="1">
    <citation type="journal article" date="2019" name="Emerg. Microbes Infect.">
        <title>Comprehensive subspecies identification of 175 nontuberculous mycobacteria species based on 7547 genomic profiles.</title>
        <authorList>
            <person name="Matsumoto Y."/>
            <person name="Kinjo T."/>
            <person name="Motooka D."/>
            <person name="Nabeya D."/>
            <person name="Jung N."/>
            <person name="Uechi K."/>
            <person name="Horii T."/>
            <person name="Iida T."/>
            <person name="Fujita J."/>
            <person name="Nakamura S."/>
        </authorList>
    </citation>
    <scope>NUCLEOTIDE SEQUENCE [LARGE SCALE GENOMIC DNA]</scope>
    <source>
        <strain evidence="1 2">JCM 12688</strain>
    </source>
</reference>
<evidence type="ECO:0008006" key="3">
    <source>
        <dbReference type="Google" id="ProtNLM"/>
    </source>
</evidence>